<organism evidence="1 2">
    <name type="scientific">Jaapia argillacea MUCL 33604</name>
    <dbReference type="NCBI Taxonomy" id="933084"/>
    <lineage>
        <taxon>Eukaryota</taxon>
        <taxon>Fungi</taxon>
        <taxon>Dikarya</taxon>
        <taxon>Basidiomycota</taxon>
        <taxon>Agaricomycotina</taxon>
        <taxon>Agaricomycetes</taxon>
        <taxon>Agaricomycetidae</taxon>
        <taxon>Jaapiales</taxon>
        <taxon>Jaapiaceae</taxon>
        <taxon>Jaapia</taxon>
    </lineage>
</organism>
<dbReference type="HOGENOM" id="CLU_132753_0_0_1"/>
<reference evidence="2" key="1">
    <citation type="journal article" date="2014" name="Proc. Natl. Acad. Sci. U.S.A.">
        <title>Extensive sampling of basidiomycete genomes demonstrates inadequacy of the white-rot/brown-rot paradigm for wood decay fungi.</title>
        <authorList>
            <person name="Riley R."/>
            <person name="Salamov A.A."/>
            <person name="Brown D.W."/>
            <person name="Nagy L.G."/>
            <person name="Floudas D."/>
            <person name="Held B.W."/>
            <person name="Levasseur A."/>
            <person name="Lombard V."/>
            <person name="Morin E."/>
            <person name="Otillar R."/>
            <person name="Lindquist E.A."/>
            <person name="Sun H."/>
            <person name="LaButti K.M."/>
            <person name="Schmutz J."/>
            <person name="Jabbour D."/>
            <person name="Luo H."/>
            <person name="Baker S.E."/>
            <person name="Pisabarro A.G."/>
            <person name="Walton J.D."/>
            <person name="Blanchette R.A."/>
            <person name="Henrissat B."/>
            <person name="Martin F."/>
            <person name="Cullen D."/>
            <person name="Hibbett D.S."/>
            <person name="Grigoriev I.V."/>
        </authorList>
    </citation>
    <scope>NUCLEOTIDE SEQUENCE [LARGE SCALE GENOMIC DNA]</scope>
    <source>
        <strain evidence="2">MUCL 33604</strain>
    </source>
</reference>
<dbReference type="AlphaFoldDB" id="A0A067PT88"/>
<protein>
    <submittedName>
        <fullName evidence="1">Uncharacterized protein</fullName>
    </submittedName>
</protein>
<feature type="non-terminal residue" evidence="1">
    <location>
        <position position="1"/>
    </location>
</feature>
<dbReference type="InParanoid" id="A0A067PT88"/>
<accession>A0A067PT88</accession>
<evidence type="ECO:0000313" key="1">
    <source>
        <dbReference type="EMBL" id="KDQ54497.1"/>
    </source>
</evidence>
<dbReference type="OrthoDB" id="3235454at2759"/>
<gene>
    <name evidence="1" type="ORF">JAAARDRAFT_38168</name>
</gene>
<dbReference type="Proteomes" id="UP000027265">
    <property type="component" value="Unassembled WGS sequence"/>
</dbReference>
<dbReference type="EMBL" id="KL197728">
    <property type="protein sequence ID" value="KDQ54497.1"/>
    <property type="molecule type" value="Genomic_DNA"/>
</dbReference>
<evidence type="ECO:0000313" key="2">
    <source>
        <dbReference type="Proteomes" id="UP000027265"/>
    </source>
</evidence>
<name>A0A067PT88_9AGAM</name>
<sequence length="166" mass="18852">MPPRRQQSQKAKAVNADADLEEILQLSQQSASSDDAGLVAFVTQHYQASVEKKKKEKEAKFIQWVNQELDKCLSQHMQRFAKNVEEMNAAYEGFTMEYAAAEDEIRSIWSQILNEQRKLLVHVEEKVKVSLEANTEREEGHVEGLVSAKSACEDMSRLIVSLNPSK</sequence>
<keyword evidence="2" id="KW-1185">Reference proteome</keyword>
<proteinExistence type="predicted"/>